<evidence type="ECO:0000313" key="4">
    <source>
        <dbReference type="Proteomes" id="UP001465976"/>
    </source>
</evidence>
<name>A0ABR3F186_9AGAR</name>
<organism evidence="3 4">
    <name type="scientific">Marasmius crinis-equi</name>
    <dbReference type="NCBI Taxonomy" id="585013"/>
    <lineage>
        <taxon>Eukaryota</taxon>
        <taxon>Fungi</taxon>
        <taxon>Dikarya</taxon>
        <taxon>Basidiomycota</taxon>
        <taxon>Agaricomycotina</taxon>
        <taxon>Agaricomycetes</taxon>
        <taxon>Agaricomycetidae</taxon>
        <taxon>Agaricales</taxon>
        <taxon>Marasmiineae</taxon>
        <taxon>Marasmiaceae</taxon>
        <taxon>Marasmius</taxon>
    </lineage>
</organism>
<protein>
    <recommendedName>
        <fullName evidence="2">AB hydrolase-1 domain-containing protein</fullName>
    </recommendedName>
</protein>
<dbReference type="InterPro" id="IPR050266">
    <property type="entry name" value="AB_hydrolase_sf"/>
</dbReference>
<dbReference type="PANTHER" id="PTHR43798:SF31">
    <property type="entry name" value="AB HYDROLASE SUPERFAMILY PROTEIN YCLE"/>
    <property type="match status" value="1"/>
</dbReference>
<comment type="caution">
    <text evidence="3">The sequence shown here is derived from an EMBL/GenBank/DDBJ whole genome shotgun (WGS) entry which is preliminary data.</text>
</comment>
<evidence type="ECO:0000313" key="3">
    <source>
        <dbReference type="EMBL" id="KAL0568952.1"/>
    </source>
</evidence>
<dbReference type="InterPro" id="IPR029058">
    <property type="entry name" value="AB_hydrolase_fold"/>
</dbReference>
<gene>
    <name evidence="3" type="ORF">V5O48_013020</name>
</gene>
<reference evidence="3 4" key="1">
    <citation type="submission" date="2024-02" db="EMBL/GenBank/DDBJ databases">
        <title>A draft genome for the cacao thread blight pathogen Marasmius crinis-equi.</title>
        <authorList>
            <person name="Cohen S.P."/>
            <person name="Baruah I.K."/>
            <person name="Amoako-Attah I."/>
            <person name="Bukari Y."/>
            <person name="Meinhardt L.W."/>
            <person name="Bailey B.A."/>
        </authorList>
    </citation>
    <scope>NUCLEOTIDE SEQUENCE [LARGE SCALE GENOMIC DNA]</scope>
    <source>
        <strain evidence="3 4">GH-76</strain>
    </source>
</reference>
<keyword evidence="1" id="KW-0378">Hydrolase</keyword>
<proteinExistence type="predicted"/>
<keyword evidence="4" id="KW-1185">Reference proteome</keyword>
<dbReference type="Proteomes" id="UP001465976">
    <property type="component" value="Unassembled WGS sequence"/>
</dbReference>
<accession>A0ABR3F186</accession>
<feature type="domain" description="AB hydrolase-1" evidence="2">
    <location>
        <begin position="33"/>
        <end position="278"/>
    </location>
</feature>
<dbReference type="InterPro" id="IPR000073">
    <property type="entry name" value="AB_hydrolase_1"/>
</dbReference>
<sequence>MSLTDSITAKNVISSDGGTIYAESIGDPNKPAIIFIPGWTMASIVFDKQFEDEKLRKELYLIRYDPRGHGRSVMPETEEGHASKLYADDFAAVVKAFGVVKPVVATWSLAGGITSDICEHLGHEVIAGVIYLAALPHLDPAFIGQTVPPSMFEHAAGLFSTTDVVAHKSSVLAFGRSLFRDPDSIPFQTRTSWIGAIYFMPPVVTQLVLQRKQDPTKLFKAGKEGLKVLFVQASDDGHRVSPTIIVDLLGEHFSQKEMVIVEKSGHAFFYEKPEETNRILLEWMRKVSTK</sequence>
<dbReference type="Gene3D" id="3.40.50.1820">
    <property type="entry name" value="alpha/beta hydrolase"/>
    <property type="match status" value="1"/>
</dbReference>
<evidence type="ECO:0000256" key="1">
    <source>
        <dbReference type="ARBA" id="ARBA00022801"/>
    </source>
</evidence>
<dbReference type="EMBL" id="JBAHYK010001223">
    <property type="protein sequence ID" value="KAL0568952.1"/>
    <property type="molecule type" value="Genomic_DNA"/>
</dbReference>
<evidence type="ECO:0000259" key="2">
    <source>
        <dbReference type="Pfam" id="PF12697"/>
    </source>
</evidence>
<dbReference type="PANTHER" id="PTHR43798">
    <property type="entry name" value="MONOACYLGLYCEROL LIPASE"/>
    <property type="match status" value="1"/>
</dbReference>
<dbReference type="SUPFAM" id="SSF53474">
    <property type="entry name" value="alpha/beta-Hydrolases"/>
    <property type="match status" value="1"/>
</dbReference>
<dbReference type="Pfam" id="PF12697">
    <property type="entry name" value="Abhydrolase_6"/>
    <property type="match status" value="1"/>
</dbReference>